<dbReference type="Proteomes" id="UP000215914">
    <property type="component" value="Unassembled WGS sequence"/>
</dbReference>
<gene>
    <name evidence="1" type="ORF">HanXRQr2_Chr04g0189461</name>
</gene>
<dbReference type="EMBL" id="MNCJ02000319">
    <property type="protein sequence ID" value="KAF5812161.1"/>
    <property type="molecule type" value="Genomic_DNA"/>
</dbReference>
<dbReference type="PANTHER" id="PTHR46371">
    <property type="entry name" value="OS04G0464100 PROTEIN"/>
    <property type="match status" value="1"/>
</dbReference>
<protein>
    <recommendedName>
        <fullName evidence="3">Heavy metal-associated domain, HMA</fullName>
    </recommendedName>
</protein>
<keyword evidence="2" id="KW-1185">Reference proteome</keyword>
<dbReference type="AlphaFoldDB" id="A0A9K3JBZ9"/>
<dbReference type="InterPro" id="IPR044296">
    <property type="entry name" value="HIPP46"/>
</dbReference>
<proteinExistence type="predicted"/>
<accession>A0A9K3JBZ9</accession>
<sequence length="103" mass="11417">MEKQKIVVKVSMNSDKQTRKALKIAVSISGVESASFVKDQLIAVTGEAIDSIELTTLLTKRIGYTEELLSVGLVEESKPPIEAPMQVDPYHYTMKCSKTHNHL</sequence>
<evidence type="ECO:0008006" key="3">
    <source>
        <dbReference type="Google" id="ProtNLM"/>
    </source>
</evidence>
<reference evidence="1" key="2">
    <citation type="submission" date="2020-06" db="EMBL/GenBank/DDBJ databases">
        <title>Helianthus annuus Genome sequencing and assembly Release 2.</title>
        <authorList>
            <person name="Gouzy J."/>
            <person name="Langlade N."/>
            <person name="Munos S."/>
        </authorList>
    </citation>
    <scope>NUCLEOTIDE SEQUENCE</scope>
    <source>
        <tissue evidence="1">Leaves</tissue>
    </source>
</reference>
<evidence type="ECO:0000313" key="2">
    <source>
        <dbReference type="Proteomes" id="UP000215914"/>
    </source>
</evidence>
<comment type="caution">
    <text evidence="1">The sequence shown here is derived from an EMBL/GenBank/DDBJ whole genome shotgun (WGS) entry which is preliminary data.</text>
</comment>
<reference evidence="1" key="1">
    <citation type="journal article" date="2017" name="Nature">
        <title>The sunflower genome provides insights into oil metabolism, flowering and Asterid evolution.</title>
        <authorList>
            <person name="Badouin H."/>
            <person name="Gouzy J."/>
            <person name="Grassa C.J."/>
            <person name="Murat F."/>
            <person name="Staton S.E."/>
            <person name="Cottret L."/>
            <person name="Lelandais-Briere C."/>
            <person name="Owens G.L."/>
            <person name="Carrere S."/>
            <person name="Mayjonade B."/>
            <person name="Legrand L."/>
            <person name="Gill N."/>
            <person name="Kane N.C."/>
            <person name="Bowers J.E."/>
            <person name="Hubner S."/>
            <person name="Bellec A."/>
            <person name="Berard A."/>
            <person name="Berges H."/>
            <person name="Blanchet N."/>
            <person name="Boniface M.C."/>
            <person name="Brunel D."/>
            <person name="Catrice O."/>
            <person name="Chaidir N."/>
            <person name="Claudel C."/>
            <person name="Donnadieu C."/>
            <person name="Faraut T."/>
            <person name="Fievet G."/>
            <person name="Helmstetter N."/>
            <person name="King M."/>
            <person name="Knapp S.J."/>
            <person name="Lai Z."/>
            <person name="Le Paslier M.C."/>
            <person name="Lippi Y."/>
            <person name="Lorenzon L."/>
            <person name="Mandel J.R."/>
            <person name="Marage G."/>
            <person name="Marchand G."/>
            <person name="Marquand E."/>
            <person name="Bret-Mestries E."/>
            <person name="Morien E."/>
            <person name="Nambeesan S."/>
            <person name="Nguyen T."/>
            <person name="Pegot-Espagnet P."/>
            <person name="Pouilly N."/>
            <person name="Raftis F."/>
            <person name="Sallet E."/>
            <person name="Schiex T."/>
            <person name="Thomas J."/>
            <person name="Vandecasteele C."/>
            <person name="Vares D."/>
            <person name="Vear F."/>
            <person name="Vautrin S."/>
            <person name="Crespi M."/>
            <person name="Mangin B."/>
            <person name="Burke J.M."/>
            <person name="Salse J."/>
            <person name="Munos S."/>
            <person name="Vincourt P."/>
            <person name="Rieseberg L.H."/>
            <person name="Langlade N.B."/>
        </authorList>
    </citation>
    <scope>NUCLEOTIDE SEQUENCE</scope>
    <source>
        <tissue evidence="1">Leaves</tissue>
    </source>
</reference>
<evidence type="ECO:0000313" key="1">
    <source>
        <dbReference type="EMBL" id="KAF5812161.1"/>
    </source>
</evidence>
<dbReference type="Gramene" id="mRNA:HanXRQr2_Chr04g0189461">
    <property type="protein sequence ID" value="mRNA:HanXRQr2_Chr04g0189461"/>
    <property type="gene ID" value="HanXRQr2_Chr04g0189461"/>
</dbReference>
<name>A0A9K3JBZ9_HELAN</name>
<dbReference type="Gene3D" id="3.30.70.100">
    <property type="match status" value="1"/>
</dbReference>
<organism evidence="1 2">
    <name type="scientific">Helianthus annuus</name>
    <name type="common">Common sunflower</name>
    <dbReference type="NCBI Taxonomy" id="4232"/>
    <lineage>
        <taxon>Eukaryota</taxon>
        <taxon>Viridiplantae</taxon>
        <taxon>Streptophyta</taxon>
        <taxon>Embryophyta</taxon>
        <taxon>Tracheophyta</taxon>
        <taxon>Spermatophyta</taxon>
        <taxon>Magnoliopsida</taxon>
        <taxon>eudicotyledons</taxon>
        <taxon>Gunneridae</taxon>
        <taxon>Pentapetalae</taxon>
        <taxon>asterids</taxon>
        <taxon>campanulids</taxon>
        <taxon>Asterales</taxon>
        <taxon>Asteraceae</taxon>
        <taxon>Asteroideae</taxon>
        <taxon>Heliantheae alliance</taxon>
        <taxon>Heliantheae</taxon>
        <taxon>Helianthus</taxon>
    </lineage>
</organism>